<proteinExistence type="predicted"/>
<feature type="non-terminal residue" evidence="1">
    <location>
        <position position="1"/>
    </location>
</feature>
<dbReference type="EMBL" id="BART01040314">
    <property type="protein sequence ID" value="GAH28134.1"/>
    <property type="molecule type" value="Genomic_DNA"/>
</dbReference>
<protein>
    <submittedName>
        <fullName evidence="1">Uncharacterized protein</fullName>
    </submittedName>
</protein>
<accession>X1FFG4</accession>
<comment type="caution">
    <text evidence="1">The sequence shown here is derived from an EMBL/GenBank/DDBJ whole genome shotgun (WGS) entry which is preliminary data.</text>
</comment>
<name>X1FFG4_9ZZZZ</name>
<sequence>LFIYLKFSAHLINPNGRYRILRSFIALDKGLKLE</sequence>
<evidence type="ECO:0000313" key="1">
    <source>
        <dbReference type="EMBL" id="GAH28134.1"/>
    </source>
</evidence>
<gene>
    <name evidence="1" type="ORF">S01H4_65704</name>
</gene>
<organism evidence="1">
    <name type="scientific">marine sediment metagenome</name>
    <dbReference type="NCBI Taxonomy" id="412755"/>
    <lineage>
        <taxon>unclassified sequences</taxon>
        <taxon>metagenomes</taxon>
        <taxon>ecological metagenomes</taxon>
    </lineage>
</organism>
<reference evidence="1" key="1">
    <citation type="journal article" date="2014" name="Front. Microbiol.">
        <title>High frequency of phylogenetically diverse reductive dehalogenase-homologous genes in deep subseafloor sedimentary metagenomes.</title>
        <authorList>
            <person name="Kawai M."/>
            <person name="Futagami T."/>
            <person name="Toyoda A."/>
            <person name="Takaki Y."/>
            <person name="Nishi S."/>
            <person name="Hori S."/>
            <person name="Arai W."/>
            <person name="Tsubouchi T."/>
            <person name="Morono Y."/>
            <person name="Uchiyama I."/>
            <person name="Ito T."/>
            <person name="Fujiyama A."/>
            <person name="Inagaki F."/>
            <person name="Takami H."/>
        </authorList>
    </citation>
    <scope>NUCLEOTIDE SEQUENCE</scope>
    <source>
        <strain evidence="1">Expedition CK06-06</strain>
    </source>
</reference>
<dbReference type="AlphaFoldDB" id="X1FFG4"/>